<dbReference type="Proteomes" id="UP000204364">
    <property type="component" value="Segment"/>
</dbReference>
<evidence type="ECO:0000313" key="1">
    <source>
        <dbReference type="EMBL" id="AOV61627.1"/>
    </source>
</evidence>
<proteinExistence type="predicted"/>
<sequence>MQYVHILADEKNVSARRAFTDMVKYTYENLMNKDYERKNRKNAKRRGRNR</sequence>
<accession>A0A1D8KSS0</accession>
<dbReference type="RefSeq" id="YP_009325143.1">
    <property type="nucleotide sequence ID" value="NC_031944.1"/>
</dbReference>
<keyword evidence="2" id="KW-1185">Reference proteome</keyword>
<reference evidence="1 2" key="1">
    <citation type="journal article" date="2016" name="Virology">
        <title>The genomic content and context of auxiliary metabolic genes in marine cyanomyoviruses.</title>
        <authorList>
            <person name="Crummett L.T."/>
            <person name="Puxty R.J."/>
            <person name="Weihe C."/>
            <person name="Marston M.F."/>
            <person name="Martiny J.B."/>
        </authorList>
    </citation>
    <scope>NUCLEOTIDE SEQUENCE [LARGE SCALE GENOMIC DNA]</scope>
    <source>
        <strain evidence="1">0810PA09</strain>
    </source>
</reference>
<organism evidence="1 2">
    <name type="scientific">Synechococcus phage S-WAM1</name>
    <dbReference type="NCBI Taxonomy" id="1815521"/>
    <lineage>
        <taxon>Viruses</taxon>
        <taxon>Duplodnaviria</taxon>
        <taxon>Heunggongvirae</taxon>
        <taxon>Uroviricota</taxon>
        <taxon>Caudoviricetes</taxon>
        <taxon>Pantevenvirales</taxon>
        <taxon>Kyanoviridae</taxon>
        <taxon>Sokavirus</taxon>
        <taxon>Sokavirus swam1</taxon>
    </lineage>
</organism>
<name>A0A1D8KSS0_9CAUD</name>
<dbReference type="EMBL" id="KU686210">
    <property type="protein sequence ID" value="AOV61627.1"/>
    <property type="molecule type" value="Genomic_DNA"/>
</dbReference>
<dbReference type="KEGG" id="vg:30310107"/>
<evidence type="ECO:0000313" key="2">
    <source>
        <dbReference type="Proteomes" id="UP000204364"/>
    </source>
</evidence>
<protein>
    <submittedName>
        <fullName evidence="1">Uncharacterized protein</fullName>
    </submittedName>
</protein>
<gene>
    <name evidence="1" type="ORF">P090810_154</name>
</gene>
<dbReference type="OrthoDB" id="40755at10239"/>
<dbReference type="GeneID" id="30310107"/>